<evidence type="ECO:0000256" key="5">
    <source>
        <dbReference type="ARBA" id="ARBA00033067"/>
    </source>
</evidence>
<dbReference type="RefSeq" id="WP_189055966.1">
    <property type="nucleotide sequence ID" value="NZ_BMMK01000006.1"/>
</dbReference>
<reference evidence="9" key="1">
    <citation type="journal article" date="2014" name="Int. J. Syst. Evol. Microbiol.">
        <title>Complete genome sequence of Corynebacterium casei LMG S-19264T (=DSM 44701T), isolated from a smear-ripened cheese.</title>
        <authorList>
            <consortium name="US DOE Joint Genome Institute (JGI-PGF)"/>
            <person name="Walter F."/>
            <person name="Albersmeier A."/>
            <person name="Kalinowski J."/>
            <person name="Ruckert C."/>
        </authorList>
    </citation>
    <scope>NUCLEOTIDE SEQUENCE</scope>
    <source>
        <strain evidence="9">CGMCC 4.5737</strain>
    </source>
</reference>
<comment type="similarity">
    <text evidence="2">Belongs to the NAD(P)-dependent epimerase/dehydratase family.</text>
</comment>
<dbReference type="PANTHER" id="PTHR43725">
    <property type="entry name" value="UDP-GLUCOSE 4-EPIMERASE"/>
    <property type="match status" value="1"/>
</dbReference>
<comment type="caution">
    <text evidence="9">The sequence shown here is derived from an EMBL/GenBank/DDBJ whole genome shotgun (WGS) entry which is preliminary data.</text>
</comment>
<evidence type="ECO:0000256" key="7">
    <source>
        <dbReference type="SAM" id="Phobius"/>
    </source>
</evidence>
<dbReference type="EMBL" id="BMMK01000006">
    <property type="protein sequence ID" value="GGM47860.1"/>
    <property type="molecule type" value="Genomic_DNA"/>
</dbReference>
<feature type="domain" description="NAD-dependent epimerase/dehydratase" evidence="8">
    <location>
        <begin position="6"/>
        <end position="242"/>
    </location>
</feature>
<dbReference type="PANTHER" id="PTHR43725:SF53">
    <property type="entry name" value="UDP-ARABINOSE 4-EPIMERASE 1"/>
    <property type="match status" value="1"/>
</dbReference>
<feature type="transmembrane region" description="Helical" evidence="7">
    <location>
        <begin position="6"/>
        <end position="24"/>
    </location>
</feature>
<dbReference type="Gene3D" id="3.40.50.720">
    <property type="entry name" value="NAD(P)-binding Rossmann-like Domain"/>
    <property type="match status" value="1"/>
</dbReference>
<dbReference type="InterPro" id="IPR036291">
    <property type="entry name" value="NAD(P)-bd_dom_sf"/>
</dbReference>
<dbReference type="AlphaFoldDB" id="A0A8J3C782"/>
<accession>A0A8J3C782</accession>
<evidence type="ECO:0000259" key="8">
    <source>
        <dbReference type="Pfam" id="PF01370"/>
    </source>
</evidence>
<evidence type="ECO:0000256" key="2">
    <source>
        <dbReference type="ARBA" id="ARBA00007637"/>
    </source>
</evidence>
<evidence type="ECO:0000256" key="6">
    <source>
        <dbReference type="SAM" id="MobiDB-lite"/>
    </source>
</evidence>
<evidence type="ECO:0000256" key="3">
    <source>
        <dbReference type="ARBA" id="ARBA00018569"/>
    </source>
</evidence>
<reference evidence="9" key="2">
    <citation type="submission" date="2020-09" db="EMBL/GenBank/DDBJ databases">
        <authorList>
            <person name="Sun Q."/>
            <person name="Zhou Y."/>
        </authorList>
    </citation>
    <scope>NUCLEOTIDE SEQUENCE</scope>
    <source>
        <strain evidence="9">CGMCC 4.5737</strain>
    </source>
</reference>
<evidence type="ECO:0000256" key="1">
    <source>
        <dbReference type="ARBA" id="ARBA00004947"/>
    </source>
</evidence>
<dbReference type="Proteomes" id="UP000637578">
    <property type="component" value="Unassembled WGS sequence"/>
</dbReference>
<dbReference type="Pfam" id="PF01370">
    <property type="entry name" value="Epimerase"/>
    <property type="match status" value="1"/>
</dbReference>
<feature type="region of interest" description="Disordered" evidence="6">
    <location>
        <begin position="307"/>
        <end position="331"/>
    </location>
</feature>
<evidence type="ECO:0000313" key="10">
    <source>
        <dbReference type="Proteomes" id="UP000637578"/>
    </source>
</evidence>
<comment type="pathway">
    <text evidence="1">Carbohydrate metabolism; galactose metabolism.</text>
</comment>
<sequence length="331" mass="36737">MSSRTVLFTGGAGFIGLHVVPLLLERGYRVRIFDNMFRGDRDRVAELAATGRVELIDQDVRYGGAVYRVMRGCDHVIHFAAVSINKSQADPYESIDINMVGNHNVFAAAAEHRIRRLVYASSASVYGEPRKLPMHEDDELNPLTPYCIAKRAGEDLLRFYQRQRGLSWIALRFFNVYGPGQKPTAYYTSVINHFVARLRNGQPPVIDGRGEQSMDFIHVRDIARGVVAALESERGNMPINLGTGVDTSVAQLAKILIDAVGVDVTPEFNPRDVLVSRRAADIRRAREVLGWQPTVSIEDGMADLVRRTPAGSRRTPAPDRLPRTPAPSSTS</sequence>
<dbReference type="GO" id="GO:0033499">
    <property type="term" value="P:galactose catabolic process via UDP-galactose, Leloir pathway"/>
    <property type="evidence" value="ECO:0007669"/>
    <property type="project" value="TreeGrafter"/>
</dbReference>
<keyword evidence="10" id="KW-1185">Reference proteome</keyword>
<gene>
    <name evidence="9" type="primary">galE</name>
    <name evidence="9" type="ORF">GCM10012275_18650</name>
</gene>
<keyword evidence="7" id="KW-0812">Transmembrane</keyword>
<evidence type="ECO:0000313" key="9">
    <source>
        <dbReference type="EMBL" id="GGM47860.1"/>
    </source>
</evidence>
<dbReference type="SUPFAM" id="SSF51735">
    <property type="entry name" value="NAD(P)-binding Rossmann-fold domains"/>
    <property type="match status" value="1"/>
</dbReference>
<proteinExistence type="inferred from homology"/>
<organism evidence="9 10">
    <name type="scientific">Longimycelium tulufanense</name>
    <dbReference type="NCBI Taxonomy" id="907463"/>
    <lineage>
        <taxon>Bacteria</taxon>
        <taxon>Bacillati</taxon>
        <taxon>Actinomycetota</taxon>
        <taxon>Actinomycetes</taxon>
        <taxon>Pseudonocardiales</taxon>
        <taxon>Pseudonocardiaceae</taxon>
        <taxon>Longimycelium</taxon>
    </lineage>
</organism>
<dbReference type="Gene3D" id="3.90.25.10">
    <property type="entry name" value="UDP-galactose 4-epimerase, domain 1"/>
    <property type="match status" value="1"/>
</dbReference>
<dbReference type="InterPro" id="IPR001509">
    <property type="entry name" value="Epimerase_deHydtase"/>
</dbReference>
<keyword evidence="7" id="KW-1133">Transmembrane helix</keyword>
<keyword evidence="7" id="KW-0472">Membrane</keyword>
<evidence type="ECO:0000256" key="4">
    <source>
        <dbReference type="ARBA" id="ARBA00031367"/>
    </source>
</evidence>
<name>A0A8J3C782_9PSEU</name>
<protein>
    <recommendedName>
        <fullName evidence="3">UDP-glucose 4-epimerase</fullName>
    </recommendedName>
    <alternativeName>
        <fullName evidence="5">Galactowaldenase</fullName>
    </alternativeName>
    <alternativeName>
        <fullName evidence="4">UDP-galactose 4-epimerase</fullName>
    </alternativeName>
</protein>